<reference evidence="1" key="1">
    <citation type="submission" date="2014-11" db="EMBL/GenBank/DDBJ databases">
        <authorList>
            <person name="Amaro Gonzalez C."/>
        </authorList>
    </citation>
    <scope>NUCLEOTIDE SEQUENCE</scope>
</reference>
<accession>A0A0E9RVV5</accession>
<name>A0A0E9RVV5_ANGAN</name>
<proteinExistence type="predicted"/>
<dbReference type="EMBL" id="GBXM01075321">
    <property type="protein sequence ID" value="JAH33256.1"/>
    <property type="molecule type" value="Transcribed_RNA"/>
</dbReference>
<reference evidence="1" key="2">
    <citation type="journal article" date="2015" name="Fish Shellfish Immunol.">
        <title>Early steps in the European eel (Anguilla anguilla)-Vibrio vulnificus interaction in the gills: Role of the RtxA13 toxin.</title>
        <authorList>
            <person name="Callol A."/>
            <person name="Pajuelo D."/>
            <person name="Ebbesson L."/>
            <person name="Teles M."/>
            <person name="MacKenzie S."/>
            <person name="Amaro C."/>
        </authorList>
    </citation>
    <scope>NUCLEOTIDE SEQUENCE</scope>
</reference>
<organism evidence="1">
    <name type="scientific">Anguilla anguilla</name>
    <name type="common">European freshwater eel</name>
    <name type="synonym">Muraena anguilla</name>
    <dbReference type="NCBI Taxonomy" id="7936"/>
    <lineage>
        <taxon>Eukaryota</taxon>
        <taxon>Metazoa</taxon>
        <taxon>Chordata</taxon>
        <taxon>Craniata</taxon>
        <taxon>Vertebrata</taxon>
        <taxon>Euteleostomi</taxon>
        <taxon>Actinopterygii</taxon>
        <taxon>Neopterygii</taxon>
        <taxon>Teleostei</taxon>
        <taxon>Anguilliformes</taxon>
        <taxon>Anguillidae</taxon>
        <taxon>Anguilla</taxon>
    </lineage>
</organism>
<sequence length="45" mass="4795">MKQDASVGLTSLFGTCLSELQCGLGQLSLWLGSQFHNTDECTTSS</sequence>
<protein>
    <submittedName>
        <fullName evidence="1">Uncharacterized protein</fullName>
    </submittedName>
</protein>
<dbReference type="AlphaFoldDB" id="A0A0E9RVV5"/>
<evidence type="ECO:0000313" key="1">
    <source>
        <dbReference type="EMBL" id="JAH33256.1"/>
    </source>
</evidence>